<sequence length="125" mass="14246">FASTAHLGFDGSFPNLRINRVSYVLEKQEDNQQYYRLIRMELPFVDLSGEREEIAVELADTVESLTLTYLNEDGETLSQWDSKAEETEGILPRLVHIRLQLAGEKSRVFATTVAIQAREEEGGRK</sequence>
<dbReference type="AlphaFoldDB" id="X0YVM8"/>
<organism evidence="1">
    <name type="scientific">marine sediment metagenome</name>
    <dbReference type="NCBI Taxonomy" id="412755"/>
    <lineage>
        <taxon>unclassified sequences</taxon>
        <taxon>metagenomes</taxon>
        <taxon>ecological metagenomes</taxon>
    </lineage>
</organism>
<evidence type="ECO:0000313" key="1">
    <source>
        <dbReference type="EMBL" id="GAG50692.1"/>
    </source>
</evidence>
<comment type="caution">
    <text evidence="1">The sequence shown here is derived from an EMBL/GenBank/DDBJ whole genome shotgun (WGS) entry which is preliminary data.</text>
</comment>
<dbReference type="InterPro" id="IPR010055">
    <property type="entry name" value="T2SS_protein-GspJ"/>
</dbReference>
<dbReference type="Pfam" id="PF11612">
    <property type="entry name" value="T2SSJ"/>
    <property type="match status" value="1"/>
</dbReference>
<name>X0YVM8_9ZZZZ</name>
<dbReference type="GO" id="GO:0015628">
    <property type="term" value="P:protein secretion by the type II secretion system"/>
    <property type="evidence" value="ECO:0007669"/>
    <property type="project" value="InterPro"/>
</dbReference>
<feature type="non-terminal residue" evidence="1">
    <location>
        <position position="1"/>
    </location>
</feature>
<dbReference type="SUPFAM" id="SSF54523">
    <property type="entry name" value="Pili subunits"/>
    <property type="match status" value="1"/>
</dbReference>
<dbReference type="GO" id="GO:0015627">
    <property type="term" value="C:type II protein secretion system complex"/>
    <property type="evidence" value="ECO:0007669"/>
    <property type="project" value="InterPro"/>
</dbReference>
<dbReference type="EMBL" id="BARS01055987">
    <property type="protein sequence ID" value="GAG50692.1"/>
    <property type="molecule type" value="Genomic_DNA"/>
</dbReference>
<reference evidence="1" key="1">
    <citation type="journal article" date="2014" name="Front. Microbiol.">
        <title>High frequency of phylogenetically diverse reductive dehalogenase-homologous genes in deep subseafloor sedimentary metagenomes.</title>
        <authorList>
            <person name="Kawai M."/>
            <person name="Futagami T."/>
            <person name="Toyoda A."/>
            <person name="Takaki Y."/>
            <person name="Nishi S."/>
            <person name="Hori S."/>
            <person name="Arai W."/>
            <person name="Tsubouchi T."/>
            <person name="Morono Y."/>
            <person name="Uchiyama I."/>
            <person name="Ito T."/>
            <person name="Fujiyama A."/>
            <person name="Inagaki F."/>
            <person name="Takami H."/>
        </authorList>
    </citation>
    <scope>NUCLEOTIDE SEQUENCE</scope>
    <source>
        <strain evidence="1">Expedition CK06-06</strain>
    </source>
</reference>
<accession>X0YVM8</accession>
<dbReference type="InterPro" id="IPR045584">
    <property type="entry name" value="Pilin-like"/>
</dbReference>
<proteinExistence type="predicted"/>
<protein>
    <submittedName>
        <fullName evidence="1">Uncharacterized protein</fullName>
    </submittedName>
</protein>
<gene>
    <name evidence="1" type="ORF">S01H1_82569</name>
</gene>